<proteinExistence type="predicted"/>
<dbReference type="GeneID" id="67032551"/>
<dbReference type="Proteomes" id="UP000650533">
    <property type="component" value="Chromosome 11"/>
</dbReference>
<accession>A0A8H8P509</accession>
<protein>
    <submittedName>
        <fullName evidence="1">Uncharacterized protein</fullName>
    </submittedName>
</protein>
<gene>
    <name evidence="1" type="ORF">RhiXN_10272</name>
</gene>
<evidence type="ECO:0000313" key="1">
    <source>
        <dbReference type="EMBL" id="QRW23948.1"/>
    </source>
</evidence>
<dbReference type="AlphaFoldDB" id="A0A8H8P509"/>
<sequence length="242" mass="27014">MSVVGTEPVPPPNRKWFTIDVLQVIAAENIASESWEFDECASAGAHVTEHGLELRCDDPTAANQDTDDSRLNTQEAMQKAMQTGLEGLAKQAESIEQGKPPSMLAHPKIQQSHLSSTKSTNTNKKKIFVQIIKDNPNPISKPKQARNYPIKTKCADNHTVRFVFCFLHGAPEEMKKRLSPLEISRNIKGIFNERMDPDKCRVLETKWTTVVVQIPKHNAATPAQRASNHWVYLITCISSSVS</sequence>
<dbReference type="KEGG" id="rsx:RhiXN_10272"/>
<dbReference type="EMBL" id="CP059668">
    <property type="protein sequence ID" value="QRW23948.1"/>
    <property type="molecule type" value="Genomic_DNA"/>
</dbReference>
<name>A0A8H8P509_9AGAM</name>
<evidence type="ECO:0000313" key="2">
    <source>
        <dbReference type="Proteomes" id="UP000650533"/>
    </source>
</evidence>
<reference evidence="1" key="1">
    <citation type="submission" date="2020-05" db="EMBL/GenBank/DDBJ databases">
        <title>Evolutionary and genomic comparisons of hybrid uninucleate and nonhybrid Rhizoctonia fungi.</title>
        <authorList>
            <person name="Li C."/>
            <person name="Chen X."/>
        </authorList>
    </citation>
    <scope>NUCLEOTIDE SEQUENCE</scope>
    <source>
        <strain evidence="1">AG-1 IA</strain>
    </source>
</reference>
<dbReference type="RefSeq" id="XP_043184185.1">
    <property type="nucleotide sequence ID" value="XM_043330088.1"/>
</dbReference>
<organism evidence="1 2">
    <name type="scientific">Rhizoctonia solani</name>
    <dbReference type="NCBI Taxonomy" id="456999"/>
    <lineage>
        <taxon>Eukaryota</taxon>
        <taxon>Fungi</taxon>
        <taxon>Dikarya</taxon>
        <taxon>Basidiomycota</taxon>
        <taxon>Agaricomycotina</taxon>
        <taxon>Agaricomycetes</taxon>
        <taxon>Cantharellales</taxon>
        <taxon>Ceratobasidiaceae</taxon>
        <taxon>Rhizoctonia</taxon>
    </lineage>
</organism>